<protein>
    <submittedName>
        <fullName evidence="1">1102_t:CDS:1</fullName>
    </submittedName>
</protein>
<proteinExistence type="predicted"/>
<gene>
    <name evidence="1" type="ORF">RPERSI_LOCUS25273</name>
</gene>
<sequence length="71" mass="8336">VETLSDFSHQIFQEILNDDLIMGQIQLPLTSNNEHIKTENMTINDLQFERVDVEDLLMTWSKNIHQMAFDS</sequence>
<reference evidence="1" key="1">
    <citation type="submission" date="2021-06" db="EMBL/GenBank/DDBJ databases">
        <authorList>
            <person name="Kallberg Y."/>
            <person name="Tangrot J."/>
            <person name="Rosling A."/>
        </authorList>
    </citation>
    <scope>NUCLEOTIDE SEQUENCE</scope>
    <source>
        <strain evidence="1">MA461A</strain>
    </source>
</reference>
<feature type="non-terminal residue" evidence="1">
    <location>
        <position position="71"/>
    </location>
</feature>
<organism evidence="1 2">
    <name type="scientific">Racocetra persica</name>
    <dbReference type="NCBI Taxonomy" id="160502"/>
    <lineage>
        <taxon>Eukaryota</taxon>
        <taxon>Fungi</taxon>
        <taxon>Fungi incertae sedis</taxon>
        <taxon>Mucoromycota</taxon>
        <taxon>Glomeromycotina</taxon>
        <taxon>Glomeromycetes</taxon>
        <taxon>Diversisporales</taxon>
        <taxon>Gigasporaceae</taxon>
        <taxon>Racocetra</taxon>
    </lineage>
</organism>
<dbReference type="Proteomes" id="UP000789920">
    <property type="component" value="Unassembled WGS sequence"/>
</dbReference>
<evidence type="ECO:0000313" key="1">
    <source>
        <dbReference type="EMBL" id="CAG8820056.1"/>
    </source>
</evidence>
<evidence type="ECO:0000313" key="2">
    <source>
        <dbReference type="Proteomes" id="UP000789920"/>
    </source>
</evidence>
<dbReference type="EMBL" id="CAJVQC010083104">
    <property type="protein sequence ID" value="CAG8820056.1"/>
    <property type="molecule type" value="Genomic_DNA"/>
</dbReference>
<name>A0ACA9S0D2_9GLOM</name>
<accession>A0ACA9S0D2</accession>
<keyword evidence="2" id="KW-1185">Reference proteome</keyword>
<feature type="non-terminal residue" evidence="1">
    <location>
        <position position="1"/>
    </location>
</feature>
<comment type="caution">
    <text evidence="1">The sequence shown here is derived from an EMBL/GenBank/DDBJ whole genome shotgun (WGS) entry which is preliminary data.</text>
</comment>